<comment type="caution">
    <text evidence="7">The sequence shown here is derived from an EMBL/GenBank/DDBJ whole genome shotgun (WGS) entry which is preliminary data.</text>
</comment>
<evidence type="ECO:0000256" key="6">
    <source>
        <dbReference type="ARBA" id="ARBA00023136"/>
    </source>
</evidence>
<dbReference type="AlphaFoldDB" id="A0A2A2KFN9"/>
<organism evidence="7 8">
    <name type="scientific">Diploscapter pachys</name>
    <dbReference type="NCBI Taxonomy" id="2018661"/>
    <lineage>
        <taxon>Eukaryota</taxon>
        <taxon>Metazoa</taxon>
        <taxon>Ecdysozoa</taxon>
        <taxon>Nematoda</taxon>
        <taxon>Chromadorea</taxon>
        <taxon>Rhabditida</taxon>
        <taxon>Rhabditina</taxon>
        <taxon>Rhabditomorpha</taxon>
        <taxon>Rhabditoidea</taxon>
        <taxon>Rhabditidae</taxon>
        <taxon>Diploscapter</taxon>
    </lineage>
</organism>
<keyword evidence="8" id="KW-1185">Reference proteome</keyword>
<dbReference type="Proteomes" id="UP000218231">
    <property type="component" value="Unassembled WGS sequence"/>
</dbReference>
<name>A0A2A2KFN9_9BILA</name>
<accession>A0A2A2KFN9</accession>
<keyword evidence="3" id="KW-0997">Cell inner membrane</keyword>
<sequence>MWANLDTLIGGQYLEVLPALKDKGPQRDFIALSDAPEVKGEEVGLPLTLSAARRGSIKPGVPVTYREIAVGKVTGFELGQTADRGATVRTESLETLIDGGIAFATPDGEQMGNPARPQQTFALFDKPEDEWMQWAPKIQIGK</sequence>
<evidence type="ECO:0000256" key="4">
    <source>
        <dbReference type="ARBA" id="ARBA00022692"/>
    </source>
</evidence>
<evidence type="ECO:0008006" key="9">
    <source>
        <dbReference type="Google" id="ProtNLM"/>
    </source>
</evidence>
<dbReference type="PANTHER" id="PTHR30462:SF0">
    <property type="entry name" value="INTERMEMBRANE TRANSPORT PROTEIN YEBT"/>
    <property type="match status" value="1"/>
</dbReference>
<dbReference type="GO" id="GO:0005886">
    <property type="term" value="C:plasma membrane"/>
    <property type="evidence" value="ECO:0007669"/>
    <property type="project" value="UniProtKB-SubCell"/>
</dbReference>
<evidence type="ECO:0000256" key="1">
    <source>
        <dbReference type="ARBA" id="ARBA00004533"/>
    </source>
</evidence>
<keyword evidence="5" id="KW-1133">Transmembrane helix</keyword>
<dbReference type="InterPro" id="IPR051800">
    <property type="entry name" value="PqiA-PqiB_transport"/>
</dbReference>
<dbReference type="OrthoDB" id="10064023at2759"/>
<comment type="subcellular location">
    <subcellularLocation>
        <location evidence="1">Cell inner membrane</location>
    </subcellularLocation>
</comment>
<evidence type="ECO:0000313" key="8">
    <source>
        <dbReference type="Proteomes" id="UP000218231"/>
    </source>
</evidence>
<keyword evidence="4" id="KW-0812">Transmembrane</keyword>
<protein>
    <recommendedName>
        <fullName evidence="9">Mce/MlaD domain-containing protein</fullName>
    </recommendedName>
</protein>
<evidence type="ECO:0000256" key="5">
    <source>
        <dbReference type="ARBA" id="ARBA00022989"/>
    </source>
</evidence>
<evidence type="ECO:0000313" key="7">
    <source>
        <dbReference type="EMBL" id="PAV72710.1"/>
    </source>
</evidence>
<keyword evidence="2" id="KW-1003">Cell membrane</keyword>
<reference evidence="7 8" key="1">
    <citation type="journal article" date="2017" name="Curr. Biol.">
        <title>Genome architecture and evolution of a unichromosomal asexual nematode.</title>
        <authorList>
            <person name="Fradin H."/>
            <person name="Zegar C."/>
            <person name="Gutwein M."/>
            <person name="Lucas J."/>
            <person name="Kovtun M."/>
            <person name="Corcoran D."/>
            <person name="Baugh L.R."/>
            <person name="Kiontke K."/>
            <person name="Gunsalus K."/>
            <person name="Fitch D.H."/>
            <person name="Piano F."/>
        </authorList>
    </citation>
    <scope>NUCLEOTIDE SEQUENCE [LARGE SCALE GENOMIC DNA]</scope>
    <source>
        <strain evidence="7">PF1309</strain>
    </source>
</reference>
<proteinExistence type="predicted"/>
<evidence type="ECO:0000256" key="2">
    <source>
        <dbReference type="ARBA" id="ARBA00022475"/>
    </source>
</evidence>
<dbReference type="PANTHER" id="PTHR30462">
    <property type="entry name" value="INTERMEMBRANE TRANSPORT PROTEIN PQIB-RELATED"/>
    <property type="match status" value="1"/>
</dbReference>
<gene>
    <name evidence="7" type="ORF">WR25_21597</name>
</gene>
<evidence type="ECO:0000256" key="3">
    <source>
        <dbReference type="ARBA" id="ARBA00022519"/>
    </source>
</evidence>
<dbReference type="EMBL" id="LIAE01008713">
    <property type="protein sequence ID" value="PAV72710.1"/>
    <property type="molecule type" value="Genomic_DNA"/>
</dbReference>
<keyword evidence="6" id="KW-0472">Membrane</keyword>